<gene>
    <name evidence="5" type="ORF">NMOB1V02_LOCUS3430</name>
</gene>
<organism evidence="5">
    <name type="scientific">Notodromas monacha</name>
    <dbReference type="NCBI Taxonomy" id="399045"/>
    <lineage>
        <taxon>Eukaryota</taxon>
        <taxon>Metazoa</taxon>
        <taxon>Ecdysozoa</taxon>
        <taxon>Arthropoda</taxon>
        <taxon>Crustacea</taxon>
        <taxon>Oligostraca</taxon>
        <taxon>Ostracoda</taxon>
        <taxon>Podocopa</taxon>
        <taxon>Podocopida</taxon>
        <taxon>Cypridocopina</taxon>
        <taxon>Cypridoidea</taxon>
        <taxon>Cyprididae</taxon>
        <taxon>Notodromas</taxon>
    </lineage>
</organism>
<dbReference type="EMBL" id="OA882493">
    <property type="protein sequence ID" value="CAD7275641.1"/>
    <property type="molecule type" value="Genomic_DNA"/>
</dbReference>
<dbReference type="GO" id="GO:0005886">
    <property type="term" value="C:plasma membrane"/>
    <property type="evidence" value="ECO:0007669"/>
    <property type="project" value="TreeGrafter"/>
</dbReference>
<dbReference type="GO" id="GO:0004222">
    <property type="term" value="F:metalloendopeptidase activity"/>
    <property type="evidence" value="ECO:0007669"/>
    <property type="project" value="InterPro"/>
</dbReference>
<dbReference type="InterPro" id="IPR024079">
    <property type="entry name" value="MetalloPept_cat_dom_sf"/>
</dbReference>
<dbReference type="Proteomes" id="UP000678499">
    <property type="component" value="Unassembled WGS sequence"/>
</dbReference>
<keyword evidence="3" id="KW-0812">Transmembrane</keyword>
<comment type="similarity">
    <text evidence="1">Belongs to the peptidase M13 family.</text>
</comment>
<feature type="domain" description="Peptidase M13 N-terminal" evidence="4">
    <location>
        <begin position="137"/>
        <end position="233"/>
    </location>
</feature>
<keyword evidence="3" id="KW-1133">Transmembrane helix</keyword>
<dbReference type="AlphaFoldDB" id="A0A7R9GC67"/>
<evidence type="ECO:0000256" key="3">
    <source>
        <dbReference type="SAM" id="Phobius"/>
    </source>
</evidence>
<dbReference type="InterPro" id="IPR042089">
    <property type="entry name" value="Peptidase_M13_dom_2"/>
</dbReference>
<keyword evidence="3" id="KW-0472">Membrane</keyword>
<keyword evidence="6" id="KW-1185">Reference proteome</keyword>
<dbReference type="InterPro" id="IPR000718">
    <property type="entry name" value="Peptidase_M13"/>
</dbReference>
<dbReference type="PANTHER" id="PTHR11733:SF240">
    <property type="entry name" value="GH14155P-RELATED"/>
    <property type="match status" value="1"/>
</dbReference>
<dbReference type="Gene3D" id="3.40.390.10">
    <property type="entry name" value="Collagenase (Catalytic Domain)"/>
    <property type="match status" value="1"/>
</dbReference>
<reference evidence="5" key="1">
    <citation type="submission" date="2020-11" db="EMBL/GenBank/DDBJ databases">
        <authorList>
            <person name="Tran Van P."/>
        </authorList>
    </citation>
    <scope>NUCLEOTIDE SEQUENCE</scope>
</reference>
<dbReference type="OrthoDB" id="6359983at2759"/>
<accession>A0A7R9GC67</accession>
<sequence>MVRQDYDVVDYSQPPRSGTGRCEFPEEPTNGDVMYENSSERDKLSPVPVPDVRIDTPLQFRRSPSKRSPCCGLSLCGKIVLAVLVVIVLALSGCVVWLSLEYFGRRTLDVDRTCMEPECLRASAMLRGSVNTSVSPCGGVWEFSCGKWLLNNPIPPTKSRWGVFDKLRYQATEEYRSIVNTLPQPLEADQLPWKLKHFYDSCMDLDNINIDKASQLLLEIKQFGEVDKKRTNNKKKGQEETENVLSIVMLTHAQNCVRNRESPAAAVGRSVGRRRRCRSFIPSSDFIIEQPESQIIRRQNENLSPENDPDAE</sequence>
<evidence type="ECO:0000313" key="5">
    <source>
        <dbReference type="EMBL" id="CAD7275641.1"/>
    </source>
</evidence>
<dbReference type="InterPro" id="IPR008753">
    <property type="entry name" value="Peptidase_M13_N"/>
</dbReference>
<dbReference type="Pfam" id="PF05649">
    <property type="entry name" value="Peptidase_M13_N"/>
    <property type="match status" value="1"/>
</dbReference>
<dbReference type="GO" id="GO:0016485">
    <property type="term" value="P:protein processing"/>
    <property type="evidence" value="ECO:0007669"/>
    <property type="project" value="TreeGrafter"/>
</dbReference>
<dbReference type="SUPFAM" id="SSF55486">
    <property type="entry name" value="Metalloproteases ('zincins'), catalytic domain"/>
    <property type="match status" value="1"/>
</dbReference>
<protein>
    <recommendedName>
        <fullName evidence="4">Peptidase M13 N-terminal domain-containing protein</fullName>
    </recommendedName>
</protein>
<feature type="region of interest" description="Disordered" evidence="2">
    <location>
        <begin position="292"/>
        <end position="312"/>
    </location>
</feature>
<evidence type="ECO:0000256" key="1">
    <source>
        <dbReference type="ARBA" id="ARBA00007357"/>
    </source>
</evidence>
<dbReference type="PROSITE" id="PS51885">
    <property type="entry name" value="NEPRILYSIN"/>
    <property type="match status" value="1"/>
</dbReference>
<evidence type="ECO:0000259" key="4">
    <source>
        <dbReference type="Pfam" id="PF05649"/>
    </source>
</evidence>
<feature type="transmembrane region" description="Helical" evidence="3">
    <location>
        <begin position="79"/>
        <end position="100"/>
    </location>
</feature>
<dbReference type="EMBL" id="CAJPEX010000456">
    <property type="protein sequence ID" value="CAG0915793.1"/>
    <property type="molecule type" value="Genomic_DNA"/>
</dbReference>
<feature type="region of interest" description="Disordered" evidence="2">
    <location>
        <begin position="1"/>
        <end position="48"/>
    </location>
</feature>
<dbReference type="Gene3D" id="1.10.1380.10">
    <property type="entry name" value="Neutral endopeptidase , domain2"/>
    <property type="match status" value="1"/>
</dbReference>
<feature type="compositionally biased region" description="Polar residues" evidence="2">
    <location>
        <begin position="292"/>
        <end position="305"/>
    </location>
</feature>
<dbReference type="PANTHER" id="PTHR11733">
    <property type="entry name" value="ZINC METALLOPROTEASE FAMILY M13 NEPRILYSIN-RELATED"/>
    <property type="match status" value="1"/>
</dbReference>
<evidence type="ECO:0000256" key="2">
    <source>
        <dbReference type="SAM" id="MobiDB-lite"/>
    </source>
</evidence>
<proteinExistence type="inferred from homology"/>
<name>A0A7R9GC67_9CRUS</name>
<evidence type="ECO:0000313" key="6">
    <source>
        <dbReference type="Proteomes" id="UP000678499"/>
    </source>
</evidence>